<dbReference type="PANTHER" id="PTHR32248">
    <property type="entry name" value="RNA POLYMERASE SIGMA-54 FACTOR"/>
    <property type="match status" value="1"/>
</dbReference>
<evidence type="ECO:0000256" key="8">
    <source>
        <dbReference type="ARBA" id="ARBA00023163"/>
    </source>
</evidence>
<evidence type="ECO:0000256" key="1">
    <source>
        <dbReference type="ARBA" id="ARBA00008798"/>
    </source>
</evidence>
<dbReference type="PROSITE" id="PS50044">
    <property type="entry name" value="SIGMA54_3"/>
    <property type="match status" value="1"/>
</dbReference>
<dbReference type="Pfam" id="PF04963">
    <property type="entry name" value="Sigma54_CBD"/>
    <property type="match status" value="1"/>
</dbReference>
<dbReference type="PROSITE" id="PS00718">
    <property type="entry name" value="SIGMA54_2"/>
    <property type="match status" value="1"/>
</dbReference>
<dbReference type="InterPro" id="IPR000394">
    <property type="entry name" value="RNA_pol_sigma_54"/>
</dbReference>
<evidence type="ECO:0000256" key="6">
    <source>
        <dbReference type="ARBA" id="ARBA00023082"/>
    </source>
</evidence>
<keyword evidence="5" id="KW-0805">Transcription regulation</keyword>
<name>A0A1F2PLS9_9FIRM</name>
<comment type="caution">
    <text evidence="11">The sequence shown here is derived from an EMBL/GenBank/DDBJ whole genome shotgun (WGS) entry which is preliminary data.</text>
</comment>
<evidence type="ECO:0000256" key="3">
    <source>
        <dbReference type="ARBA" id="ARBA00022679"/>
    </source>
</evidence>
<dbReference type="Pfam" id="PF00309">
    <property type="entry name" value="Sigma54_AID"/>
    <property type="match status" value="1"/>
</dbReference>
<organism evidence="11 12">
    <name type="scientific">Acetobacterium wieringae</name>
    <dbReference type="NCBI Taxonomy" id="52694"/>
    <lineage>
        <taxon>Bacteria</taxon>
        <taxon>Bacillati</taxon>
        <taxon>Bacillota</taxon>
        <taxon>Clostridia</taxon>
        <taxon>Eubacteriales</taxon>
        <taxon>Eubacteriaceae</taxon>
        <taxon>Acetobacterium</taxon>
    </lineage>
</organism>
<evidence type="ECO:0000256" key="5">
    <source>
        <dbReference type="ARBA" id="ARBA00023015"/>
    </source>
</evidence>
<dbReference type="GO" id="GO:0003677">
    <property type="term" value="F:DNA binding"/>
    <property type="evidence" value="ECO:0007669"/>
    <property type="project" value="UniProtKB-KW"/>
</dbReference>
<evidence type="ECO:0000256" key="2">
    <source>
        <dbReference type="ARBA" id="ARBA00022478"/>
    </source>
</evidence>
<keyword evidence="3" id="KW-0808">Transferase</keyword>
<keyword evidence="2" id="KW-0240">DNA-directed RNA polymerase</keyword>
<dbReference type="STRING" id="52694.ACWI_08060"/>
<dbReference type="GO" id="GO:0016987">
    <property type="term" value="F:sigma factor activity"/>
    <property type="evidence" value="ECO:0007669"/>
    <property type="project" value="UniProtKB-KW"/>
</dbReference>
<keyword evidence="6" id="KW-0731">Sigma factor</keyword>
<dbReference type="InterPro" id="IPR007634">
    <property type="entry name" value="RNA_pol_sigma_54_DNA-bd"/>
</dbReference>
<keyword evidence="4" id="KW-0548">Nucleotidyltransferase</keyword>
<dbReference type="Pfam" id="PF04552">
    <property type="entry name" value="Sigma54_DBD"/>
    <property type="match status" value="1"/>
</dbReference>
<evidence type="ECO:0000256" key="4">
    <source>
        <dbReference type="ARBA" id="ARBA00022695"/>
    </source>
</evidence>
<proteinExistence type="inferred from homology"/>
<dbReference type="NCBIfam" id="TIGR02395">
    <property type="entry name" value="rpoN_sigma"/>
    <property type="match status" value="1"/>
</dbReference>
<dbReference type="EMBL" id="LKEU01000017">
    <property type="protein sequence ID" value="OFV71681.1"/>
    <property type="molecule type" value="Genomic_DNA"/>
</dbReference>
<dbReference type="Gene3D" id="1.10.10.60">
    <property type="entry name" value="Homeodomain-like"/>
    <property type="match status" value="1"/>
</dbReference>
<accession>A0A1F2PLS9</accession>
<keyword evidence="7" id="KW-0238">DNA-binding</keyword>
<dbReference type="InterPro" id="IPR007046">
    <property type="entry name" value="RNA_pol_sigma_54_core-bd"/>
</dbReference>
<protein>
    <submittedName>
        <fullName evidence="11">RNA polymerase sigma-54 factor 1</fullName>
    </submittedName>
</protein>
<feature type="domain" description="RNA polymerase sigma factor 54 DNA-binding" evidence="9">
    <location>
        <begin position="325"/>
        <end position="480"/>
    </location>
</feature>
<comment type="similarity">
    <text evidence="1">Belongs to the sigma-54 factor family.</text>
</comment>
<dbReference type="PANTHER" id="PTHR32248:SF4">
    <property type="entry name" value="RNA POLYMERASE SIGMA-54 FACTOR"/>
    <property type="match status" value="1"/>
</dbReference>
<dbReference type="OrthoDB" id="9814402at2"/>
<feature type="domain" description="RNA polymerase sigma factor 54 core-binding" evidence="10">
    <location>
        <begin position="118"/>
        <end position="309"/>
    </location>
</feature>
<dbReference type="PRINTS" id="PR00045">
    <property type="entry name" value="SIGMA54FCT"/>
</dbReference>
<dbReference type="InterPro" id="IPR038709">
    <property type="entry name" value="RpoN_core-bd_sf"/>
</dbReference>
<dbReference type="GO" id="GO:0016779">
    <property type="term" value="F:nucleotidyltransferase activity"/>
    <property type="evidence" value="ECO:0007669"/>
    <property type="project" value="UniProtKB-KW"/>
</dbReference>
<dbReference type="Proteomes" id="UP000176244">
    <property type="component" value="Unassembled WGS sequence"/>
</dbReference>
<gene>
    <name evidence="11" type="primary">rpoN1</name>
    <name evidence="11" type="ORF">ACWI_08060</name>
</gene>
<dbReference type="GO" id="GO:0006352">
    <property type="term" value="P:DNA-templated transcription initiation"/>
    <property type="evidence" value="ECO:0007669"/>
    <property type="project" value="InterPro"/>
</dbReference>
<dbReference type="AlphaFoldDB" id="A0A1F2PLS9"/>
<dbReference type="Gene3D" id="1.10.10.1330">
    <property type="entry name" value="RNA polymerase sigma-54 factor, core-binding domain"/>
    <property type="match status" value="1"/>
</dbReference>
<evidence type="ECO:0000313" key="11">
    <source>
        <dbReference type="EMBL" id="OFV71681.1"/>
    </source>
</evidence>
<keyword evidence="8" id="KW-0804">Transcription</keyword>
<sequence>MNIKFDLNITQTQKLIMTQEMRQSIEILQLTAMELNGLIETEIMENPVLEFNEVSIKEVVPINEDGGPLKGDLVKEEPNPEPPPKEEIQWDEYFHSMENADYRGQLQPIADNDDEYGFEKFTSQEKTLNEYLHFQFTMQEKDFSEEEKQIGEYLIDCIDDNGYLLIDLDYVKNILEVAEEPISKMIAVIQGFDPSGVGCRDIKECLLIQLRQMGYDDDEVFMDIVKNHLIDLADNQFKRIAQETGLTIEDVYEFKEVIKTLEPKPGREFSCSERVSYVIPDGSIEIVNDELVVKVNDVSAPRLRINNYYKGLLKNSDKNDETKLYLEKKLDSAAFLIKSIEQRRDTIKKVITAIAESQRGFFFEGVGDLRPLTLKTIAETIEVHESTVSRAIRGKYIQTPKGTYALKFFFKRGYSQGEEDRSSDAIKRLIQELIDQEDKKKPLSDQRISELLQAKNLDVARRTVAKYREALLIQPSSKRKEYR</sequence>
<dbReference type="PIRSF" id="PIRSF000774">
    <property type="entry name" value="RpoN"/>
    <property type="match status" value="1"/>
</dbReference>
<evidence type="ECO:0000259" key="10">
    <source>
        <dbReference type="Pfam" id="PF04963"/>
    </source>
</evidence>
<evidence type="ECO:0000259" key="9">
    <source>
        <dbReference type="Pfam" id="PF04552"/>
    </source>
</evidence>
<dbReference type="PROSITE" id="PS00717">
    <property type="entry name" value="SIGMA54_1"/>
    <property type="match status" value="1"/>
</dbReference>
<reference evidence="11 12" key="1">
    <citation type="submission" date="2015-09" db="EMBL/GenBank/DDBJ databases">
        <title>Genome sequence of Acetobacterium wieringae DSM 1911.</title>
        <authorList>
            <person name="Poehlein A."/>
            <person name="Bengelsdorf F.R."/>
            <person name="Schiel-Bengelsdorf B."/>
            <person name="Duerre P."/>
            <person name="Daniel R."/>
        </authorList>
    </citation>
    <scope>NUCLEOTIDE SEQUENCE [LARGE SCALE GENOMIC DNA]</scope>
    <source>
        <strain evidence="11 12">DSM 1911</strain>
    </source>
</reference>
<evidence type="ECO:0000313" key="12">
    <source>
        <dbReference type="Proteomes" id="UP000176244"/>
    </source>
</evidence>
<dbReference type="GO" id="GO:0000428">
    <property type="term" value="C:DNA-directed RNA polymerase complex"/>
    <property type="evidence" value="ECO:0007669"/>
    <property type="project" value="UniProtKB-KW"/>
</dbReference>
<dbReference type="RefSeq" id="WP_070370154.1">
    <property type="nucleotide sequence ID" value="NZ_LKEU01000017.1"/>
</dbReference>
<dbReference type="GO" id="GO:0001216">
    <property type="term" value="F:DNA-binding transcription activator activity"/>
    <property type="evidence" value="ECO:0007669"/>
    <property type="project" value="InterPro"/>
</dbReference>
<evidence type="ECO:0000256" key="7">
    <source>
        <dbReference type="ARBA" id="ARBA00023125"/>
    </source>
</evidence>